<reference evidence="1 2" key="1">
    <citation type="submission" date="2020-08" db="EMBL/GenBank/DDBJ databases">
        <title>Genome sequence of Pedobacter roseus KACC 11594T.</title>
        <authorList>
            <person name="Hyun D.-W."/>
            <person name="Bae J.-W."/>
        </authorList>
    </citation>
    <scope>NUCLEOTIDE SEQUENCE [LARGE SCALE GENOMIC DNA]</scope>
    <source>
        <strain evidence="1 2">KACC 11594</strain>
    </source>
</reference>
<sequence>MTLSDDNPGMPSLKTAHQVLELFYGKYSVDKIKLVLLESFQGYALNEKKGFLNLGISEQDVGEVFDGLIEMVEAVRALIEDGNIDGLGPKA</sequence>
<name>A0A7G9QHX8_9SPHI</name>
<proteinExistence type="predicted"/>
<dbReference type="AlphaFoldDB" id="A0A7G9QHX8"/>
<dbReference type="EMBL" id="CP060723">
    <property type="protein sequence ID" value="QNN42953.1"/>
    <property type="molecule type" value="Genomic_DNA"/>
</dbReference>
<evidence type="ECO:0000313" key="1">
    <source>
        <dbReference type="EMBL" id="QNN42953.1"/>
    </source>
</evidence>
<organism evidence="1 2">
    <name type="scientific">Pedobacter roseus</name>
    <dbReference type="NCBI Taxonomy" id="336820"/>
    <lineage>
        <taxon>Bacteria</taxon>
        <taxon>Pseudomonadati</taxon>
        <taxon>Bacteroidota</taxon>
        <taxon>Sphingobacteriia</taxon>
        <taxon>Sphingobacteriales</taxon>
        <taxon>Sphingobacteriaceae</taxon>
        <taxon>Pedobacter</taxon>
    </lineage>
</organism>
<dbReference type="Proteomes" id="UP000515806">
    <property type="component" value="Chromosome"/>
</dbReference>
<gene>
    <name evidence="1" type="ORF">H9L23_02270</name>
</gene>
<protein>
    <submittedName>
        <fullName evidence="1">Uncharacterized protein</fullName>
    </submittedName>
</protein>
<accession>A0A7G9QHX8</accession>
<dbReference type="RefSeq" id="WP_187593473.1">
    <property type="nucleotide sequence ID" value="NZ_CP060723.1"/>
</dbReference>
<dbReference type="KEGG" id="proe:H9L23_02270"/>
<keyword evidence="2" id="KW-1185">Reference proteome</keyword>
<evidence type="ECO:0000313" key="2">
    <source>
        <dbReference type="Proteomes" id="UP000515806"/>
    </source>
</evidence>